<dbReference type="Gene3D" id="3.50.30.40">
    <property type="entry name" value="Ribonuclease E inhibitor RraA/RraA-like"/>
    <property type="match status" value="1"/>
</dbReference>
<dbReference type="Pfam" id="PF03737">
    <property type="entry name" value="RraA-like"/>
    <property type="match status" value="1"/>
</dbReference>
<evidence type="ECO:0000256" key="7">
    <source>
        <dbReference type="ARBA" id="ARBA00016549"/>
    </source>
</evidence>
<dbReference type="SUPFAM" id="SSF89562">
    <property type="entry name" value="RraA-like"/>
    <property type="match status" value="1"/>
</dbReference>
<keyword evidence="14" id="KW-1185">Reference proteome</keyword>
<comment type="cofactor">
    <cofactor evidence="2">
        <name>a divalent metal cation</name>
        <dbReference type="ChEBI" id="CHEBI:60240"/>
    </cofactor>
</comment>
<dbReference type="PANTHER" id="PTHR33254">
    <property type="entry name" value="4-HYDROXY-4-METHYL-2-OXOGLUTARATE ALDOLASE 3-RELATED"/>
    <property type="match status" value="1"/>
</dbReference>
<evidence type="ECO:0000256" key="4">
    <source>
        <dbReference type="ARBA" id="ARBA00011233"/>
    </source>
</evidence>
<comment type="catalytic activity">
    <reaction evidence="12">
        <text>oxaloacetate + H(+) = pyruvate + CO2</text>
        <dbReference type="Rhea" id="RHEA:15641"/>
        <dbReference type="ChEBI" id="CHEBI:15361"/>
        <dbReference type="ChEBI" id="CHEBI:15378"/>
        <dbReference type="ChEBI" id="CHEBI:16452"/>
        <dbReference type="ChEBI" id="CHEBI:16526"/>
        <dbReference type="EC" id="4.1.1.112"/>
    </reaction>
</comment>
<organism evidence="13 14">
    <name type="scientific">Sphaerisporangium aureirubrum</name>
    <dbReference type="NCBI Taxonomy" id="1544736"/>
    <lineage>
        <taxon>Bacteria</taxon>
        <taxon>Bacillati</taxon>
        <taxon>Actinomycetota</taxon>
        <taxon>Actinomycetes</taxon>
        <taxon>Streptosporangiales</taxon>
        <taxon>Streptosporangiaceae</taxon>
        <taxon>Sphaerisporangium</taxon>
    </lineage>
</organism>
<accession>A0ABW1NQ38</accession>
<dbReference type="EC" id="4.1.3.17" evidence="5"/>
<evidence type="ECO:0000256" key="5">
    <source>
        <dbReference type="ARBA" id="ARBA00012213"/>
    </source>
</evidence>
<evidence type="ECO:0000313" key="13">
    <source>
        <dbReference type="EMBL" id="MFC6085215.1"/>
    </source>
</evidence>
<evidence type="ECO:0000256" key="10">
    <source>
        <dbReference type="ARBA" id="ARBA00030169"/>
    </source>
</evidence>
<comment type="function">
    <text evidence="8">Catalyzes the aldol cleavage of 4-hydroxy-4-methyl-2-oxoglutarate (HMG) into 2 molecules of pyruvate. Also contains a secondary oxaloacetate (OAA) decarboxylase activity due to the common pyruvate enolate transition state formed following C-C bond cleavage in the retro-aldol and decarboxylation reactions.</text>
</comment>
<dbReference type="Proteomes" id="UP001596137">
    <property type="component" value="Unassembled WGS sequence"/>
</dbReference>
<evidence type="ECO:0000256" key="2">
    <source>
        <dbReference type="ARBA" id="ARBA00001968"/>
    </source>
</evidence>
<dbReference type="PANTHER" id="PTHR33254:SF4">
    <property type="entry name" value="4-HYDROXY-4-METHYL-2-OXOGLUTARATE ALDOLASE 3-RELATED"/>
    <property type="match status" value="1"/>
</dbReference>
<reference evidence="14" key="1">
    <citation type="journal article" date="2019" name="Int. J. Syst. Evol. Microbiol.">
        <title>The Global Catalogue of Microorganisms (GCM) 10K type strain sequencing project: providing services to taxonomists for standard genome sequencing and annotation.</title>
        <authorList>
            <consortium name="The Broad Institute Genomics Platform"/>
            <consortium name="The Broad Institute Genome Sequencing Center for Infectious Disease"/>
            <person name="Wu L."/>
            <person name="Ma J."/>
        </authorList>
    </citation>
    <scope>NUCLEOTIDE SEQUENCE [LARGE SCALE GENOMIC DNA]</scope>
    <source>
        <strain evidence="14">JCM 30346</strain>
    </source>
</reference>
<protein>
    <recommendedName>
        <fullName evidence="7">Putative 4-hydroxy-4-methyl-2-oxoglutarate aldolase</fullName>
        <ecNumber evidence="6">4.1.1.112</ecNumber>
        <ecNumber evidence="5">4.1.3.17</ecNumber>
    </recommendedName>
    <alternativeName>
        <fullName evidence="11">Oxaloacetate decarboxylase</fullName>
    </alternativeName>
    <alternativeName>
        <fullName evidence="9">Regulator of ribonuclease activity homolog</fullName>
    </alternativeName>
    <alternativeName>
        <fullName evidence="10">RraA-like protein</fullName>
    </alternativeName>
</protein>
<evidence type="ECO:0000256" key="11">
    <source>
        <dbReference type="ARBA" id="ARBA00032305"/>
    </source>
</evidence>
<evidence type="ECO:0000256" key="6">
    <source>
        <dbReference type="ARBA" id="ARBA00012947"/>
    </source>
</evidence>
<evidence type="ECO:0000256" key="3">
    <source>
        <dbReference type="ARBA" id="ARBA00008621"/>
    </source>
</evidence>
<comment type="subunit">
    <text evidence="4">Homotrimer.</text>
</comment>
<name>A0ABW1NQ38_9ACTN</name>
<dbReference type="InterPro" id="IPR036704">
    <property type="entry name" value="RraA/RraA-like_sf"/>
</dbReference>
<dbReference type="RefSeq" id="WP_380759116.1">
    <property type="nucleotide sequence ID" value="NZ_JBHSRF010000057.1"/>
</dbReference>
<evidence type="ECO:0000313" key="14">
    <source>
        <dbReference type="Proteomes" id="UP001596137"/>
    </source>
</evidence>
<evidence type="ECO:0000256" key="1">
    <source>
        <dbReference type="ARBA" id="ARBA00001342"/>
    </source>
</evidence>
<evidence type="ECO:0000256" key="12">
    <source>
        <dbReference type="ARBA" id="ARBA00047973"/>
    </source>
</evidence>
<proteinExistence type="inferred from homology"/>
<evidence type="ECO:0000256" key="9">
    <source>
        <dbReference type="ARBA" id="ARBA00029596"/>
    </source>
</evidence>
<comment type="caution">
    <text evidence="13">The sequence shown here is derived from an EMBL/GenBank/DDBJ whole genome shotgun (WGS) entry which is preliminary data.</text>
</comment>
<sequence length="209" mass="22063">MVPPTTAIADVLQLRGQTGWLSPPLRRVHSPVGLIGRARTVLLAPGPGEDDLESLHAVLDDDLCDRVLVLAGARAAAGAVWGEIHTRAALSRHLTALVVEGGVRDLNAFRDLDLPAWALYEATAGPGPGVHVAAVGEPVDVAGVRVTEDTLIVMDTAGVIALPTPDVLDDSYVYAEAEEDVITALREGNSLTEAHRHKAQIIAKLRHSP</sequence>
<dbReference type="InterPro" id="IPR005493">
    <property type="entry name" value="RraA/RraA-like"/>
</dbReference>
<comment type="similarity">
    <text evidence="3">Belongs to the class II aldolase/RraA-like family.</text>
</comment>
<evidence type="ECO:0000256" key="8">
    <source>
        <dbReference type="ARBA" id="ARBA00025046"/>
    </source>
</evidence>
<comment type="catalytic activity">
    <reaction evidence="1">
        <text>4-hydroxy-4-methyl-2-oxoglutarate = 2 pyruvate</text>
        <dbReference type="Rhea" id="RHEA:22748"/>
        <dbReference type="ChEBI" id="CHEBI:15361"/>
        <dbReference type="ChEBI" id="CHEBI:58276"/>
        <dbReference type="EC" id="4.1.3.17"/>
    </reaction>
</comment>
<dbReference type="EC" id="4.1.1.112" evidence="6"/>
<dbReference type="EMBL" id="JBHSRF010000057">
    <property type="protein sequence ID" value="MFC6085215.1"/>
    <property type="molecule type" value="Genomic_DNA"/>
</dbReference>
<dbReference type="CDD" id="cd16841">
    <property type="entry name" value="RraA_family"/>
    <property type="match status" value="1"/>
</dbReference>
<gene>
    <name evidence="13" type="ORF">ACFP1K_28900</name>
</gene>